<evidence type="ECO:0000259" key="1">
    <source>
        <dbReference type="Pfam" id="PF12776"/>
    </source>
</evidence>
<dbReference type="AlphaFoldDB" id="A0A7J6XFQ4"/>
<sequence>MANPHKVFTNTLGLADRFIDICIEEIDARHYKGTGLIPESWKRLEKDLNEEFELQLNHKALKNHWDDLKRKYLGWRYLNSKAGNLYNSETGLFNMTEEDWQDYYQARKYFLTTILNYFKLLS</sequence>
<proteinExistence type="predicted"/>
<comment type="caution">
    <text evidence="2">The sequence shown here is derived from an EMBL/GenBank/DDBJ whole genome shotgun (WGS) entry which is preliminary data.</text>
</comment>
<dbReference type="Proteomes" id="UP000554482">
    <property type="component" value="Unassembled WGS sequence"/>
</dbReference>
<organism evidence="2 3">
    <name type="scientific">Thalictrum thalictroides</name>
    <name type="common">Rue-anemone</name>
    <name type="synonym">Anemone thalictroides</name>
    <dbReference type="NCBI Taxonomy" id="46969"/>
    <lineage>
        <taxon>Eukaryota</taxon>
        <taxon>Viridiplantae</taxon>
        <taxon>Streptophyta</taxon>
        <taxon>Embryophyta</taxon>
        <taxon>Tracheophyta</taxon>
        <taxon>Spermatophyta</taxon>
        <taxon>Magnoliopsida</taxon>
        <taxon>Ranunculales</taxon>
        <taxon>Ranunculaceae</taxon>
        <taxon>Thalictroideae</taxon>
        <taxon>Thalictrum</taxon>
    </lineage>
</organism>
<keyword evidence="3" id="KW-1185">Reference proteome</keyword>
<gene>
    <name evidence="2" type="ORF">FRX31_002035</name>
</gene>
<evidence type="ECO:0000313" key="3">
    <source>
        <dbReference type="Proteomes" id="UP000554482"/>
    </source>
</evidence>
<dbReference type="PANTHER" id="PTHR31704">
    <property type="entry name" value="MYB/SANT-LIKE DNA-BINDING DOMAIN PROTEIN-RELATED"/>
    <property type="match status" value="1"/>
</dbReference>
<name>A0A7J6XFQ4_THATH</name>
<feature type="domain" description="Myb/SANT-like" evidence="1">
    <location>
        <begin position="17"/>
        <end position="103"/>
    </location>
</feature>
<reference evidence="2 3" key="1">
    <citation type="submission" date="2020-06" db="EMBL/GenBank/DDBJ databases">
        <title>Transcriptomic and genomic resources for Thalictrum thalictroides and T. hernandezii: Facilitating candidate gene discovery in an emerging model plant lineage.</title>
        <authorList>
            <person name="Arias T."/>
            <person name="Riano-Pachon D.M."/>
            <person name="Di Stilio V.S."/>
        </authorList>
    </citation>
    <scope>NUCLEOTIDE SEQUENCE [LARGE SCALE GENOMIC DNA]</scope>
    <source>
        <strain evidence="3">cv. WT478/WT964</strain>
        <tissue evidence="2">Leaves</tissue>
    </source>
</reference>
<dbReference type="EMBL" id="JABWDY010000088">
    <property type="protein sequence ID" value="KAF5208379.1"/>
    <property type="molecule type" value="Genomic_DNA"/>
</dbReference>
<dbReference type="PANTHER" id="PTHR31704:SF40">
    <property type="entry name" value="MYB_SANT-LIKE DOMAIN-CONTAINING PROTEIN"/>
    <property type="match status" value="1"/>
</dbReference>
<evidence type="ECO:0000313" key="2">
    <source>
        <dbReference type="EMBL" id="KAF5208379.1"/>
    </source>
</evidence>
<dbReference type="Pfam" id="PF12776">
    <property type="entry name" value="Myb_DNA-bind_3"/>
    <property type="match status" value="1"/>
</dbReference>
<dbReference type="InterPro" id="IPR024752">
    <property type="entry name" value="Myb/SANT-like_dom"/>
</dbReference>
<dbReference type="OrthoDB" id="1730132at2759"/>
<accession>A0A7J6XFQ4</accession>
<protein>
    <recommendedName>
        <fullName evidence="1">Myb/SANT-like domain-containing protein</fullName>
    </recommendedName>
</protein>